<dbReference type="Proteomes" id="UP000317421">
    <property type="component" value="Unassembled WGS sequence"/>
</dbReference>
<feature type="domain" description="Alpha-L-arabinofuranosidase C-terminal" evidence="7">
    <location>
        <begin position="466"/>
        <end position="826"/>
    </location>
</feature>
<dbReference type="RefSeq" id="WP_146446713.1">
    <property type="nucleotide sequence ID" value="NZ_SJPR01000009.1"/>
</dbReference>
<comment type="caution">
    <text evidence="8">The sequence shown here is derived from an EMBL/GenBank/DDBJ whole genome shotgun (WGS) entry which is preliminary data.</text>
</comment>
<gene>
    <name evidence="8" type="ORF">Pla108_40390</name>
</gene>
<keyword evidence="6" id="KW-0325">Glycoprotein</keyword>
<name>A0A5C6A010_9BACT</name>
<dbReference type="Gene3D" id="2.60.120.560">
    <property type="entry name" value="Exo-inulinase, domain 1"/>
    <property type="match status" value="1"/>
</dbReference>
<protein>
    <recommendedName>
        <fullName evidence="3">non-reducing end alpha-L-arabinofuranosidase</fullName>
        <ecNumber evidence="3">3.2.1.55</ecNumber>
    </recommendedName>
</protein>
<dbReference type="InterPro" id="IPR010496">
    <property type="entry name" value="AL/BT2_dom"/>
</dbReference>
<dbReference type="SUPFAM" id="SSF49785">
    <property type="entry name" value="Galactose-binding domain-like"/>
    <property type="match status" value="1"/>
</dbReference>
<dbReference type="InterPro" id="IPR010720">
    <property type="entry name" value="Alpha-L-AF_C"/>
</dbReference>
<dbReference type="OrthoDB" id="9758333at2"/>
<dbReference type="Pfam" id="PF22848">
    <property type="entry name" value="ASD1_dom"/>
    <property type="match status" value="1"/>
</dbReference>
<evidence type="ECO:0000256" key="4">
    <source>
        <dbReference type="ARBA" id="ARBA00022729"/>
    </source>
</evidence>
<dbReference type="InterPro" id="IPR008979">
    <property type="entry name" value="Galactose-bd-like_sf"/>
</dbReference>
<accession>A0A5C6A010</accession>
<evidence type="ECO:0000256" key="5">
    <source>
        <dbReference type="ARBA" id="ARBA00022801"/>
    </source>
</evidence>
<dbReference type="Gene3D" id="3.20.20.80">
    <property type="entry name" value="Glycosidases"/>
    <property type="match status" value="1"/>
</dbReference>
<comment type="catalytic activity">
    <reaction evidence="1">
        <text>Hydrolysis of terminal non-reducing alpha-L-arabinofuranoside residues in alpha-L-arabinosides.</text>
        <dbReference type="EC" id="3.2.1.55"/>
    </reaction>
</comment>
<evidence type="ECO:0000313" key="9">
    <source>
        <dbReference type="Proteomes" id="UP000317421"/>
    </source>
</evidence>
<keyword evidence="9" id="KW-1185">Reference proteome</keyword>
<dbReference type="SMART" id="SM00813">
    <property type="entry name" value="Alpha-L-AF_C"/>
    <property type="match status" value="1"/>
</dbReference>
<dbReference type="GO" id="GO:0046556">
    <property type="term" value="F:alpha-L-arabinofuranosidase activity"/>
    <property type="evidence" value="ECO:0007669"/>
    <property type="project" value="UniProtKB-EC"/>
</dbReference>
<keyword evidence="8" id="KW-0326">Glycosidase</keyword>
<keyword evidence="4" id="KW-0732">Signal</keyword>
<dbReference type="InterPro" id="IPR017853">
    <property type="entry name" value="GH"/>
</dbReference>
<keyword evidence="5 8" id="KW-0378">Hydrolase</keyword>
<dbReference type="InterPro" id="IPR055235">
    <property type="entry name" value="ASD1_cat"/>
</dbReference>
<comment type="similarity">
    <text evidence="2">Belongs to the glycosyl hydrolase 51 family.</text>
</comment>
<reference evidence="8 9" key="1">
    <citation type="submission" date="2019-02" db="EMBL/GenBank/DDBJ databases">
        <title>Deep-cultivation of Planctomycetes and their phenomic and genomic characterization uncovers novel biology.</title>
        <authorList>
            <person name="Wiegand S."/>
            <person name="Jogler M."/>
            <person name="Boedeker C."/>
            <person name="Pinto D."/>
            <person name="Vollmers J."/>
            <person name="Rivas-Marin E."/>
            <person name="Kohn T."/>
            <person name="Peeters S.H."/>
            <person name="Heuer A."/>
            <person name="Rast P."/>
            <person name="Oberbeckmann S."/>
            <person name="Bunk B."/>
            <person name="Jeske O."/>
            <person name="Meyerdierks A."/>
            <person name="Storesund J.E."/>
            <person name="Kallscheuer N."/>
            <person name="Luecker S."/>
            <person name="Lage O.M."/>
            <person name="Pohl T."/>
            <person name="Merkel B.J."/>
            <person name="Hornburger P."/>
            <person name="Mueller R.-W."/>
            <person name="Bruemmer F."/>
            <person name="Labrenz M."/>
            <person name="Spormann A.M."/>
            <person name="Op Den Camp H."/>
            <person name="Overmann J."/>
            <person name="Amann R."/>
            <person name="Jetten M.S.M."/>
            <person name="Mascher T."/>
            <person name="Medema M.H."/>
            <person name="Devos D.P."/>
            <person name="Kaster A.-K."/>
            <person name="Ovreas L."/>
            <person name="Rohde M."/>
            <person name="Galperin M.Y."/>
            <person name="Jogler C."/>
        </authorList>
    </citation>
    <scope>NUCLEOTIDE SEQUENCE [LARGE SCALE GENOMIC DNA]</scope>
    <source>
        <strain evidence="8 9">Pla108</strain>
    </source>
</reference>
<evidence type="ECO:0000256" key="1">
    <source>
        <dbReference type="ARBA" id="ARBA00001462"/>
    </source>
</evidence>
<dbReference type="SUPFAM" id="SSF51445">
    <property type="entry name" value="(Trans)glycosidases"/>
    <property type="match status" value="1"/>
</dbReference>
<dbReference type="AlphaFoldDB" id="A0A5C6A010"/>
<proteinExistence type="inferred from homology"/>
<dbReference type="Pfam" id="PF06439">
    <property type="entry name" value="3keto-disac_hyd"/>
    <property type="match status" value="1"/>
</dbReference>
<evidence type="ECO:0000256" key="6">
    <source>
        <dbReference type="ARBA" id="ARBA00023180"/>
    </source>
</evidence>
<evidence type="ECO:0000259" key="7">
    <source>
        <dbReference type="SMART" id="SM00813"/>
    </source>
</evidence>
<dbReference type="Gene3D" id="2.60.120.260">
    <property type="entry name" value="Galactose-binding domain-like"/>
    <property type="match status" value="1"/>
</dbReference>
<dbReference type="EC" id="3.2.1.55" evidence="3"/>
<dbReference type="EMBL" id="SJPR01000009">
    <property type="protein sequence ID" value="TWT92899.1"/>
    <property type="molecule type" value="Genomic_DNA"/>
</dbReference>
<dbReference type="GO" id="GO:0046373">
    <property type="term" value="P:L-arabinose metabolic process"/>
    <property type="evidence" value="ECO:0007669"/>
    <property type="project" value="InterPro"/>
</dbReference>
<dbReference type="Pfam" id="PF06964">
    <property type="entry name" value="Alpha-L-AF_C"/>
    <property type="match status" value="1"/>
</dbReference>
<evidence type="ECO:0000256" key="2">
    <source>
        <dbReference type="ARBA" id="ARBA00007186"/>
    </source>
</evidence>
<dbReference type="InterPro" id="IPR051563">
    <property type="entry name" value="Glycosyl_Hydrolase_51"/>
</dbReference>
<evidence type="ECO:0000313" key="8">
    <source>
        <dbReference type="EMBL" id="TWT92899.1"/>
    </source>
</evidence>
<organism evidence="8 9">
    <name type="scientific">Botrimarina colliarenosi</name>
    <dbReference type="NCBI Taxonomy" id="2528001"/>
    <lineage>
        <taxon>Bacteria</taxon>
        <taxon>Pseudomonadati</taxon>
        <taxon>Planctomycetota</taxon>
        <taxon>Planctomycetia</taxon>
        <taxon>Pirellulales</taxon>
        <taxon>Lacipirellulaceae</taxon>
        <taxon>Botrimarina</taxon>
    </lineage>
</organism>
<dbReference type="PANTHER" id="PTHR31776">
    <property type="entry name" value="ALPHA-L-ARABINOFURANOSIDASE 1"/>
    <property type="match status" value="1"/>
</dbReference>
<evidence type="ECO:0000256" key="3">
    <source>
        <dbReference type="ARBA" id="ARBA00012670"/>
    </source>
</evidence>
<dbReference type="SUPFAM" id="SSF51011">
    <property type="entry name" value="Glycosyl hydrolase domain"/>
    <property type="match status" value="1"/>
</dbReference>
<dbReference type="PANTHER" id="PTHR31776:SF0">
    <property type="entry name" value="ALPHA-L-ARABINOFURANOSIDASE 1"/>
    <property type="match status" value="1"/>
</dbReference>
<sequence>MSQPRSVGAGRHLTIAITLCAILGAAGSLAIAATEVTVHVDCDQPGHAISPRLVGAFFEDINFGGDGGLNAELIKNGSFEVPRAMLGWRRLGEGLSAAVEHEAPFSAGNPSFIRLRGDGSGALANEGFRGIGVHQSESLRLAFWGRAEAGKTVPLAVRLVGESGEALATKSFELAGSSWRLYETEIAASQTDKRARLELSLPKGGTIDLDLVSLCPVATWRDRPHGLRRDLVQLLADLKPAFFRFPGGCIVEGSQLKYRYDWKTTIGPRETRRLIVNRWNTEFAHRPAPDYYQSFALGFFEYFQLADDIGAEPLPIINCGMACQFNTGELVPLEELQPYIQDALDLIEFANGPVTSEWGATRAAMGRTEPFNLRMLGVGNEQWGPEYFERYERFAEALQREHPEIELVSTSGPFPSGERFDYAWPQLRKLKAPIVDEHCYAMPDWFLREAHRYDDYDRNGPEVFMGEYAAQSIQIASPRNRNTLRCAIAEAAFLTGIERNSDIVTMSAYAPLFAHEEAWQWRPDLIWFDNLKSYGTPSYYVQQAFSLHRGDTALPVAVEDARPPLPPGGRFGLGTHETIAEFREVSVTSSDGAEVWSATPEVHDLIVQDGEWRVSDAVIANQNDRGSSRVLFGDPDWSGATLRVQARKLKGREGFTIFFRCRPGGSRIEWNLGGWGNRQHGLIGELATHSTTPVDLGRTPGEIEQGRWYDVRVETKGSRIRCYLDDELIHEVDAPDPPIDRVFAASSRDDATGETIVKIVNATDESTDIRLELNGLGRGSHDCRIVEIAGDPEAANSIDQPMLIRPIESTETIAAPAVSRVFPPHSLTVLRISPEGGTP</sequence>